<name>A0ABR5TMP7_9BACL</name>
<feature type="binding site" evidence="7">
    <location>
        <begin position="186"/>
        <end position="187"/>
    </location>
    <ligand>
        <name>substrate</name>
    </ligand>
</feature>
<feature type="binding site" evidence="7">
    <location>
        <begin position="74"/>
        <end position="75"/>
    </location>
    <ligand>
        <name>substrate</name>
    </ligand>
</feature>
<evidence type="ECO:0000256" key="3">
    <source>
        <dbReference type="ARBA" id="ARBA00022960"/>
    </source>
</evidence>
<dbReference type="Proteomes" id="UP000070467">
    <property type="component" value="Unassembled WGS sequence"/>
</dbReference>
<evidence type="ECO:0000256" key="2">
    <source>
        <dbReference type="ARBA" id="ARBA00013090"/>
    </source>
</evidence>
<keyword evidence="9" id="KW-1185">Reference proteome</keyword>
<dbReference type="PROSITE" id="PS00923">
    <property type="entry name" value="ASP_GLU_RACEMASE_1"/>
    <property type="match status" value="1"/>
</dbReference>
<dbReference type="Pfam" id="PF01177">
    <property type="entry name" value="Asp_Glu_race"/>
    <property type="match status" value="1"/>
</dbReference>
<evidence type="ECO:0000313" key="8">
    <source>
        <dbReference type="EMBL" id="KXB58598.1"/>
    </source>
</evidence>
<feature type="binding site" evidence="7">
    <location>
        <begin position="10"/>
        <end position="11"/>
    </location>
    <ligand>
        <name>substrate</name>
    </ligand>
</feature>
<comment type="caution">
    <text evidence="8">The sequence shown here is derived from an EMBL/GenBank/DDBJ whole genome shotgun (WGS) entry which is preliminary data.</text>
</comment>
<comment type="function">
    <text evidence="7">Provides the (R)-glutamate required for cell wall biosynthesis.</text>
</comment>
<protein>
    <recommendedName>
        <fullName evidence="2 7">Glutamate racemase</fullName>
        <ecNumber evidence="2 7">5.1.1.3</ecNumber>
    </recommendedName>
</protein>
<feature type="active site" description="Proton donor/acceptor" evidence="7">
    <location>
        <position position="73"/>
    </location>
</feature>
<keyword evidence="5 7" id="KW-0413">Isomerase</keyword>
<dbReference type="InterPro" id="IPR001920">
    <property type="entry name" value="Asp/Glu_race"/>
</dbReference>
<evidence type="ECO:0000256" key="7">
    <source>
        <dbReference type="HAMAP-Rule" id="MF_00258"/>
    </source>
</evidence>
<dbReference type="HAMAP" id="MF_00258">
    <property type="entry name" value="Glu_racemase"/>
    <property type="match status" value="1"/>
</dbReference>
<proteinExistence type="inferred from homology"/>
<sequence>MIGRPIGVFDSGVGGLNITIELMNNFPNEYFYYLGDLKNCPYGNKTKSQIIQYTKNAVEFFIKNNAKIIIIACNTATAAALDIVKNNYDIPILGVIKSGVKDASIISKTKRILILGTNFTIKSKIYENELKKIDESMIIYSKACQPFVDFIENKEYINKNKLNKILFDELEETKKLDFDTIILGCTHFKILKNAIENYYGGNKKIIFSGDGLISEIKDILKIDTMNNKNFFNNSKSKIFVTKENNNFKNIASDILHKNLEINKIDL</sequence>
<dbReference type="EC" id="5.1.1.3" evidence="2 7"/>
<gene>
    <name evidence="7" type="primary">murI</name>
    <name evidence="8" type="ORF">HMPREF1871_00364</name>
</gene>
<dbReference type="EMBL" id="LSDB01000008">
    <property type="protein sequence ID" value="KXB58598.1"/>
    <property type="molecule type" value="Genomic_DNA"/>
</dbReference>
<keyword evidence="6 7" id="KW-0961">Cell wall biogenesis/degradation</keyword>
<evidence type="ECO:0000256" key="6">
    <source>
        <dbReference type="ARBA" id="ARBA00023316"/>
    </source>
</evidence>
<feature type="active site" description="Proton donor/acceptor" evidence="7">
    <location>
        <position position="185"/>
    </location>
</feature>
<evidence type="ECO:0000256" key="1">
    <source>
        <dbReference type="ARBA" id="ARBA00001602"/>
    </source>
</evidence>
<dbReference type="InterPro" id="IPR015942">
    <property type="entry name" value="Asp/Glu/hydantoin_racemase"/>
</dbReference>
<keyword evidence="3 7" id="KW-0133">Cell shape</keyword>
<dbReference type="PANTHER" id="PTHR21198:SF3">
    <property type="entry name" value="GLUTAMATE RACEMASE"/>
    <property type="match status" value="1"/>
</dbReference>
<feature type="binding site" evidence="7">
    <location>
        <begin position="42"/>
        <end position="43"/>
    </location>
    <ligand>
        <name>substrate</name>
    </ligand>
</feature>
<reference evidence="8 9" key="1">
    <citation type="submission" date="2016-01" db="EMBL/GenBank/DDBJ databases">
        <authorList>
            <person name="Mitreva M."/>
            <person name="Pepin K.H."/>
            <person name="Mihindukulasuriya K.A."/>
            <person name="Fulton R."/>
            <person name="Fronick C."/>
            <person name="O'Laughlin M."/>
            <person name="Miner T."/>
            <person name="Herter B."/>
            <person name="Rosa B.A."/>
            <person name="Cordes M."/>
            <person name="Tomlinson C."/>
            <person name="Wollam A."/>
            <person name="Palsikar V.B."/>
            <person name="Mardis E.R."/>
            <person name="Wilson R.K."/>
        </authorList>
    </citation>
    <scope>NUCLEOTIDE SEQUENCE [LARGE SCALE GENOMIC DNA]</scope>
    <source>
        <strain evidence="8 9">KA00071</strain>
    </source>
</reference>
<dbReference type="InterPro" id="IPR018187">
    <property type="entry name" value="Asp/Glu_racemase_AS_1"/>
</dbReference>
<accession>A0ABR5TMP7</accession>
<dbReference type="RefSeq" id="WP_066129237.1">
    <property type="nucleotide sequence ID" value="NZ_KQ959861.1"/>
</dbReference>
<dbReference type="NCBIfam" id="TIGR00067">
    <property type="entry name" value="glut_race"/>
    <property type="match status" value="1"/>
</dbReference>
<dbReference type="InterPro" id="IPR004391">
    <property type="entry name" value="Glu_race"/>
</dbReference>
<evidence type="ECO:0000256" key="5">
    <source>
        <dbReference type="ARBA" id="ARBA00023235"/>
    </source>
</evidence>
<dbReference type="PANTHER" id="PTHR21198">
    <property type="entry name" value="GLUTAMATE RACEMASE"/>
    <property type="match status" value="1"/>
</dbReference>
<dbReference type="SUPFAM" id="SSF53681">
    <property type="entry name" value="Aspartate/glutamate racemase"/>
    <property type="match status" value="2"/>
</dbReference>
<comment type="similarity">
    <text evidence="7">Belongs to the aspartate/glutamate racemases family.</text>
</comment>
<dbReference type="Gene3D" id="3.40.50.1860">
    <property type="match status" value="2"/>
</dbReference>
<evidence type="ECO:0000313" key="9">
    <source>
        <dbReference type="Proteomes" id="UP000070467"/>
    </source>
</evidence>
<comment type="catalytic activity">
    <reaction evidence="1 7">
        <text>L-glutamate = D-glutamate</text>
        <dbReference type="Rhea" id="RHEA:12813"/>
        <dbReference type="ChEBI" id="CHEBI:29985"/>
        <dbReference type="ChEBI" id="CHEBI:29986"/>
        <dbReference type="EC" id="5.1.1.3"/>
    </reaction>
</comment>
<keyword evidence="4 7" id="KW-0573">Peptidoglycan synthesis</keyword>
<organism evidence="8 9">
    <name type="scientific">Gemelliphila asaccharolytica</name>
    <dbReference type="NCBI Taxonomy" id="502393"/>
    <lineage>
        <taxon>Bacteria</taxon>
        <taxon>Bacillati</taxon>
        <taxon>Bacillota</taxon>
        <taxon>Bacilli</taxon>
        <taxon>Bacillales</taxon>
        <taxon>Gemellaceae</taxon>
        <taxon>Gemelliphila</taxon>
    </lineage>
</organism>
<evidence type="ECO:0000256" key="4">
    <source>
        <dbReference type="ARBA" id="ARBA00022984"/>
    </source>
</evidence>
<comment type="pathway">
    <text evidence="7">Cell wall biogenesis; peptidoglycan biosynthesis.</text>
</comment>